<feature type="region of interest" description="Disordered" evidence="7">
    <location>
        <begin position="154"/>
        <end position="189"/>
    </location>
</feature>
<organism evidence="10 11">
    <name type="scientific">Diaphorina citri</name>
    <name type="common">Asian citrus psyllid</name>
    <dbReference type="NCBI Taxonomy" id="121845"/>
    <lineage>
        <taxon>Eukaryota</taxon>
        <taxon>Metazoa</taxon>
        <taxon>Ecdysozoa</taxon>
        <taxon>Arthropoda</taxon>
        <taxon>Hexapoda</taxon>
        <taxon>Insecta</taxon>
        <taxon>Pterygota</taxon>
        <taxon>Neoptera</taxon>
        <taxon>Paraneoptera</taxon>
        <taxon>Hemiptera</taxon>
        <taxon>Sternorrhyncha</taxon>
        <taxon>Psylloidea</taxon>
        <taxon>Psyllidae</taxon>
        <taxon>Diaphorininae</taxon>
        <taxon>Diaphorina</taxon>
    </lineage>
</organism>
<evidence type="ECO:0000259" key="8">
    <source>
        <dbReference type="PROSITE" id="PS50235"/>
    </source>
</evidence>
<dbReference type="STRING" id="121845.A0A3Q0JC18"/>
<feature type="compositionally biased region" description="Low complexity" evidence="7">
    <location>
        <begin position="472"/>
        <end position="492"/>
    </location>
</feature>
<dbReference type="Pfam" id="PF00443">
    <property type="entry name" value="UCH"/>
    <property type="match status" value="3"/>
</dbReference>
<keyword evidence="4 6" id="KW-0863">Zinc-finger</keyword>
<feature type="region of interest" description="Disordered" evidence="7">
    <location>
        <begin position="895"/>
        <end position="931"/>
    </location>
</feature>
<feature type="compositionally biased region" description="Acidic residues" evidence="7">
    <location>
        <begin position="1104"/>
        <end position="1122"/>
    </location>
</feature>
<dbReference type="Gene3D" id="3.90.70.10">
    <property type="entry name" value="Cysteine proteinases"/>
    <property type="match status" value="3"/>
</dbReference>
<dbReference type="PANTHER" id="PTHR21646">
    <property type="entry name" value="UBIQUITIN CARBOXYL-TERMINAL HYDROLASE"/>
    <property type="match status" value="1"/>
</dbReference>
<feature type="compositionally biased region" description="Polar residues" evidence="7">
    <location>
        <begin position="897"/>
        <end position="917"/>
    </location>
</feature>
<feature type="domain" description="USP" evidence="8">
    <location>
        <begin position="197"/>
        <end position="1408"/>
    </location>
</feature>
<dbReference type="InterPro" id="IPR050185">
    <property type="entry name" value="Ub_carboxyl-term_hydrolase"/>
</dbReference>
<evidence type="ECO:0000313" key="11">
    <source>
        <dbReference type="RefSeq" id="XP_026684483.1"/>
    </source>
</evidence>
<dbReference type="SMART" id="SM00290">
    <property type="entry name" value="ZnF_UBP"/>
    <property type="match status" value="1"/>
</dbReference>
<feature type="region of interest" description="Disordered" evidence="7">
    <location>
        <begin position="599"/>
        <end position="626"/>
    </location>
</feature>
<dbReference type="EC" id="3.4.19.12" evidence="2"/>
<gene>
    <name evidence="11" type="primary">LOC103516219</name>
</gene>
<feature type="region of interest" description="Disordered" evidence="7">
    <location>
        <begin position="393"/>
        <end position="508"/>
    </location>
</feature>
<feature type="region of interest" description="Disordered" evidence="7">
    <location>
        <begin position="1383"/>
        <end position="1415"/>
    </location>
</feature>
<feature type="compositionally biased region" description="Polar residues" evidence="7">
    <location>
        <begin position="838"/>
        <end position="853"/>
    </location>
</feature>
<dbReference type="Gene3D" id="3.30.40.10">
    <property type="entry name" value="Zinc/RING finger domain, C3HC4 (zinc finger)"/>
    <property type="match status" value="1"/>
</dbReference>
<feature type="region of interest" description="Disordered" evidence="7">
    <location>
        <begin position="828"/>
        <end position="854"/>
    </location>
</feature>
<protein>
    <recommendedName>
        <fullName evidence="2">ubiquitinyl hydrolase 1</fullName>
        <ecNumber evidence="2">3.4.19.12</ecNumber>
    </recommendedName>
</protein>
<dbReference type="InterPro" id="IPR038765">
    <property type="entry name" value="Papain-like_cys_pep_sf"/>
</dbReference>
<dbReference type="GO" id="GO:0004843">
    <property type="term" value="F:cysteine-type deubiquitinase activity"/>
    <property type="evidence" value="ECO:0007669"/>
    <property type="project" value="UniProtKB-EC"/>
</dbReference>
<dbReference type="InterPro" id="IPR001394">
    <property type="entry name" value="Peptidase_C19_UCH"/>
</dbReference>
<dbReference type="SUPFAM" id="SSF54001">
    <property type="entry name" value="Cysteine proteinases"/>
    <property type="match status" value="2"/>
</dbReference>
<keyword evidence="3" id="KW-0479">Metal-binding</keyword>
<feature type="compositionally biased region" description="Basic and acidic residues" evidence="7">
    <location>
        <begin position="22"/>
        <end position="37"/>
    </location>
</feature>
<dbReference type="SUPFAM" id="SSF57850">
    <property type="entry name" value="RING/U-box"/>
    <property type="match status" value="1"/>
</dbReference>
<name>A0A3Q0JC18_DIACI</name>
<feature type="compositionally biased region" description="Basic and acidic residues" evidence="7">
    <location>
        <begin position="639"/>
        <end position="650"/>
    </location>
</feature>
<feature type="compositionally biased region" description="Polar residues" evidence="7">
    <location>
        <begin position="1389"/>
        <end position="1415"/>
    </location>
</feature>
<accession>A0A3Q0JC18</accession>
<dbReference type="InterPro" id="IPR018200">
    <property type="entry name" value="USP_CS"/>
</dbReference>
<dbReference type="KEGG" id="dci:103516219"/>
<dbReference type="GO" id="GO:0008270">
    <property type="term" value="F:zinc ion binding"/>
    <property type="evidence" value="ECO:0007669"/>
    <property type="project" value="UniProtKB-KW"/>
</dbReference>
<evidence type="ECO:0000256" key="7">
    <source>
        <dbReference type="SAM" id="MobiDB-lite"/>
    </source>
</evidence>
<feature type="region of interest" description="Disordered" evidence="7">
    <location>
        <begin position="1"/>
        <end position="37"/>
    </location>
</feature>
<feature type="compositionally biased region" description="Polar residues" evidence="7">
    <location>
        <begin position="1032"/>
        <end position="1054"/>
    </location>
</feature>
<dbReference type="PANTHER" id="PTHR21646:SF39">
    <property type="entry name" value="UBIQUITIN CARBOXYL-TERMINAL HYDROLASE 16"/>
    <property type="match status" value="1"/>
</dbReference>
<evidence type="ECO:0000256" key="3">
    <source>
        <dbReference type="ARBA" id="ARBA00022723"/>
    </source>
</evidence>
<feature type="region of interest" description="Disordered" evidence="7">
    <location>
        <begin position="1097"/>
        <end position="1163"/>
    </location>
</feature>
<feature type="compositionally biased region" description="Acidic residues" evidence="7">
    <location>
        <begin position="1131"/>
        <end position="1149"/>
    </location>
</feature>
<keyword evidence="10" id="KW-1185">Reference proteome</keyword>
<evidence type="ECO:0000259" key="9">
    <source>
        <dbReference type="PROSITE" id="PS50271"/>
    </source>
</evidence>
<evidence type="ECO:0000313" key="10">
    <source>
        <dbReference type="Proteomes" id="UP000079169"/>
    </source>
</evidence>
<dbReference type="Pfam" id="PF02148">
    <property type="entry name" value="zf-UBP"/>
    <property type="match status" value="1"/>
</dbReference>
<feature type="region of interest" description="Disordered" evidence="7">
    <location>
        <begin position="639"/>
        <end position="658"/>
    </location>
</feature>
<dbReference type="RefSeq" id="XP_026684483.1">
    <property type="nucleotide sequence ID" value="XM_026828682.1"/>
</dbReference>
<feature type="compositionally biased region" description="Polar residues" evidence="7">
    <location>
        <begin position="9"/>
        <end position="21"/>
    </location>
</feature>
<evidence type="ECO:0000256" key="5">
    <source>
        <dbReference type="ARBA" id="ARBA00022833"/>
    </source>
</evidence>
<feature type="region of interest" description="Disordered" evidence="7">
    <location>
        <begin position="237"/>
        <end position="256"/>
    </location>
</feature>
<evidence type="ECO:0000256" key="2">
    <source>
        <dbReference type="ARBA" id="ARBA00012759"/>
    </source>
</evidence>
<dbReference type="InterPro" id="IPR001607">
    <property type="entry name" value="Znf_UBP"/>
</dbReference>
<dbReference type="GO" id="GO:0016579">
    <property type="term" value="P:protein deubiquitination"/>
    <property type="evidence" value="ECO:0007669"/>
    <property type="project" value="InterPro"/>
</dbReference>
<evidence type="ECO:0000256" key="1">
    <source>
        <dbReference type="ARBA" id="ARBA00000707"/>
    </source>
</evidence>
<keyword evidence="5" id="KW-0862">Zinc</keyword>
<dbReference type="GeneID" id="103516219"/>
<dbReference type="Proteomes" id="UP000079169">
    <property type="component" value="Unplaced"/>
</dbReference>
<feature type="compositionally biased region" description="Low complexity" evidence="7">
    <location>
        <begin position="444"/>
        <end position="455"/>
    </location>
</feature>
<feature type="compositionally biased region" description="Basic residues" evidence="7">
    <location>
        <begin position="424"/>
        <end position="443"/>
    </location>
</feature>
<sequence length="1415" mass="156086">MGRRKQKSSDSISAQCNGDSSESGRSRDPSQAPEKKSCIHINKAVDQNEVRKHFKNPSADFLKCGQCDSQDIWVCLRCGVSVCAPEHAQKHSMQPLDLHCMMLDTTKWTVWCYKCNSGVQVNASKKLRTLVDHVQGHFDKAPRTLPVISTVAIPLGPPPPPLPIDKKQETSTNNSRNFKKKGTNGKQTVTPQPCKIRGLANLGNTCFFNSVLQCLAQTPKLVELMNEMKDGGEEFTMPSIDESESEPSKTKGKLDGWGPLTEQLAKTLGELNSGGNTVYSPRPLLEELRKKCPQFRGYEQHDAHELLRELLYAVRTEDIKRYRKEILLKVFKTTKINPKDMNDEEKAKAKRLDQKISDMVTTKPIDVFQGKTECVHECQDCQHRTRKIEPFMDLSLPVLSEKPQPPSKKNREDSTSEEPTLSKHQLKKLNKQKRKGAKGKKGQRGNASNNSNNANVSRENEDENNEQESLAPNSDKSNENPSSDSEENNSSPVHPRRQESGYNSDKAHSPALMHTAQAFMDTYSPYNLNLPGPLQFRSKASSMSSLDDDTAKPLDQHLINPIDQQDPLEPSALDQQHSPVDLSPEASALDQHLINPLDQQHSPVDLSSEPLDQEHSPGNHLSQSLGKEHLPKSLDQEHLPNSLDVEHPPPDELPSVSCPLLDFDLVGVPTTSPNEPASPLHIYNQSGEPSGSIFDPWPPGPPELTMESLKQNTDLTDVCSRSSSQFHESGFGSHCSQSIDEVSSTHPSEGMCSGPSLHGYLLPFRSKASSMSSLDDDTAKPLDQHLINPIDQQDPLEPSALDQQHSPVDLSPEASVLDQHLINPLDQQHSPIDLSSEPLDQQHSPGNHLSQSLGKEHLPKSLDQEHLPNSLDVEHPPPDELPSVSCPLLDFDLVGVPTTSPNEPASPSHIYNQSGEPSGSIFDPWPPGPPELTMESLKQNTDLTDVCSRSSSQFHESGFGSHCSQSIDEVSSTHPSEGMCSTESCNGGPSLYGDEFQHVENKTSIPESGIGSMTEELAAMSIMESDGEANASPDSMQANRSSGSMHTLSPYSDDSSQKKNVLRSCNSLSNLSGEDLSCFLNANQPCFDHDYISEKLRASRPDNTEAEDEEEEKEREEDEEEGAVGNGKEEDVQEEEAEEEKSDNEEFEESSVGNGKTLSPRPPRHEGECSLLSCLNQYTCIELLAGNNKVTCEMCTKKHNRGTNKTEPVKTAATLQTLIVSPPSVLICHLKRFQLTYSSLKKITKSVPFPMKLSIGSFCSSKCQGIEKGQTDVQYSLYGIVEHSGSLHGGHYVAYVKVRTAFSSYTCYFPFFLSFFQVFLNLGRRIQDFVKGENAPNCRDVQYSLYGIVEHSGSLHGGHYVAYVKVRTVFSSYTSAMSIMESDGEANASPDSMQANRSSGSMHTLSPYSDDSSQK</sequence>
<dbReference type="InterPro" id="IPR028889">
    <property type="entry name" value="USP"/>
</dbReference>
<dbReference type="PROSITE" id="PS00973">
    <property type="entry name" value="USP_2"/>
    <property type="match status" value="2"/>
</dbReference>
<feature type="compositionally biased region" description="Basic and acidic residues" evidence="7">
    <location>
        <begin position="867"/>
        <end position="878"/>
    </location>
</feature>
<feature type="region of interest" description="Disordered" evidence="7">
    <location>
        <begin position="867"/>
        <end position="886"/>
    </location>
</feature>
<evidence type="ECO:0000256" key="6">
    <source>
        <dbReference type="PROSITE-ProRule" id="PRU00502"/>
    </source>
</evidence>
<proteinExistence type="predicted"/>
<dbReference type="PaxDb" id="121845-A0A3Q0JC18"/>
<feature type="domain" description="UBP-type" evidence="9">
    <location>
        <begin position="36"/>
        <end position="138"/>
    </location>
</feature>
<dbReference type="PROSITE" id="PS00972">
    <property type="entry name" value="USP_1"/>
    <property type="match status" value="1"/>
</dbReference>
<reference evidence="11" key="1">
    <citation type="submission" date="2025-08" db="UniProtKB">
        <authorList>
            <consortium name="RefSeq"/>
        </authorList>
    </citation>
    <scope>IDENTIFICATION</scope>
</reference>
<comment type="catalytic activity">
    <reaction evidence="1">
        <text>Thiol-dependent hydrolysis of ester, thioester, amide, peptide and isopeptide bonds formed by the C-terminal Gly of ubiquitin (a 76-residue protein attached to proteins as an intracellular targeting signal).</text>
        <dbReference type="EC" id="3.4.19.12"/>
    </reaction>
</comment>
<dbReference type="InterPro" id="IPR013083">
    <property type="entry name" value="Znf_RING/FYVE/PHD"/>
</dbReference>
<evidence type="ECO:0000256" key="4">
    <source>
        <dbReference type="ARBA" id="ARBA00022771"/>
    </source>
</evidence>
<dbReference type="PROSITE" id="PS50271">
    <property type="entry name" value="ZF_UBP"/>
    <property type="match status" value="1"/>
</dbReference>
<feature type="region of interest" description="Disordered" evidence="7">
    <location>
        <begin position="1026"/>
        <end position="1058"/>
    </location>
</feature>
<dbReference type="PROSITE" id="PS50235">
    <property type="entry name" value="USP_3"/>
    <property type="match status" value="1"/>
</dbReference>